<name>A0ABV5WRM4_9LACO</name>
<keyword evidence="2" id="KW-1185">Reference proteome</keyword>
<proteinExistence type="predicted"/>
<reference evidence="1 2" key="1">
    <citation type="submission" date="2024-09" db="EMBL/GenBank/DDBJ databases">
        <authorList>
            <person name="Sun Q."/>
            <person name="Mori K."/>
        </authorList>
    </citation>
    <scope>NUCLEOTIDE SEQUENCE [LARGE SCALE GENOMIC DNA]</scope>
    <source>
        <strain evidence="1 2">TBRC 4576</strain>
    </source>
</reference>
<sequence length="214" mass="23360">MKSITLYLVVAGATYFNQLDRFQGWSGTPLTPTGKMAVETQAQQLRPVQFATAATDDTSRGQQTLDLLLRHNESAVMPQALEDLRGPFYGGFEGQERAAVWSGFATKLGYASDAAFAADQTPSELQTLLHDHDAARLAENGAEFWHRYLRGLTTVYTEVAAQTNVLLVVDGAVARMIRYLATKQLPAARTIAPASLTVATFDGQTFQLLTESKD</sequence>
<dbReference type="Pfam" id="PF00300">
    <property type="entry name" value="His_Phos_1"/>
    <property type="match status" value="1"/>
</dbReference>
<dbReference type="Gene3D" id="3.40.50.1240">
    <property type="entry name" value="Phosphoglycerate mutase-like"/>
    <property type="match status" value="1"/>
</dbReference>
<evidence type="ECO:0000313" key="2">
    <source>
        <dbReference type="Proteomes" id="UP001589691"/>
    </source>
</evidence>
<accession>A0ABV5WRM4</accession>
<protein>
    <submittedName>
        <fullName evidence="1">Histidine phosphatase family protein</fullName>
    </submittedName>
</protein>
<dbReference type="InterPro" id="IPR029033">
    <property type="entry name" value="His_PPase_superfam"/>
</dbReference>
<dbReference type="CDD" id="cd07067">
    <property type="entry name" value="HP_PGM_like"/>
    <property type="match status" value="1"/>
</dbReference>
<dbReference type="EMBL" id="JBHLZY010000005">
    <property type="protein sequence ID" value="MFB9768603.1"/>
    <property type="molecule type" value="Genomic_DNA"/>
</dbReference>
<dbReference type="SUPFAM" id="SSF53254">
    <property type="entry name" value="Phosphoglycerate mutase-like"/>
    <property type="match status" value="1"/>
</dbReference>
<dbReference type="RefSeq" id="WP_137643178.1">
    <property type="nucleotide sequence ID" value="NZ_BJEA01000014.1"/>
</dbReference>
<organism evidence="1 2">
    <name type="scientific">Lactiplantibacillus modestisalitolerans</name>
    <dbReference type="NCBI Taxonomy" id="1457219"/>
    <lineage>
        <taxon>Bacteria</taxon>
        <taxon>Bacillati</taxon>
        <taxon>Bacillota</taxon>
        <taxon>Bacilli</taxon>
        <taxon>Lactobacillales</taxon>
        <taxon>Lactobacillaceae</taxon>
        <taxon>Lactiplantibacillus</taxon>
    </lineage>
</organism>
<evidence type="ECO:0000313" key="1">
    <source>
        <dbReference type="EMBL" id="MFB9768603.1"/>
    </source>
</evidence>
<dbReference type="SMART" id="SM00855">
    <property type="entry name" value="PGAM"/>
    <property type="match status" value="1"/>
</dbReference>
<dbReference type="Proteomes" id="UP001589691">
    <property type="component" value="Unassembled WGS sequence"/>
</dbReference>
<dbReference type="InterPro" id="IPR013078">
    <property type="entry name" value="His_Pase_superF_clade-1"/>
</dbReference>
<comment type="caution">
    <text evidence="1">The sequence shown here is derived from an EMBL/GenBank/DDBJ whole genome shotgun (WGS) entry which is preliminary data.</text>
</comment>
<gene>
    <name evidence="1" type="ORF">ACFFLI_01800</name>
</gene>